<name>A0ABP8KL33_9BACT</name>
<evidence type="ECO:0000256" key="5">
    <source>
        <dbReference type="ARBA" id="ARBA00022833"/>
    </source>
</evidence>
<dbReference type="InterPro" id="IPR047177">
    <property type="entry name" value="Pept_M20A"/>
</dbReference>
<dbReference type="SUPFAM" id="SSF55031">
    <property type="entry name" value="Bacterial exopeptidase dimerisation domain"/>
    <property type="match status" value="1"/>
</dbReference>
<organism evidence="7 8">
    <name type="scientific">Nibrella viscosa</name>
    <dbReference type="NCBI Taxonomy" id="1084524"/>
    <lineage>
        <taxon>Bacteria</taxon>
        <taxon>Pseudomonadati</taxon>
        <taxon>Bacteroidota</taxon>
        <taxon>Cytophagia</taxon>
        <taxon>Cytophagales</taxon>
        <taxon>Spirosomataceae</taxon>
        <taxon>Nibrella</taxon>
    </lineage>
</organism>
<gene>
    <name evidence="7" type="ORF">GCM10023187_30780</name>
</gene>
<dbReference type="PANTHER" id="PTHR45962:SF1">
    <property type="entry name" value="N-FATTY-ACYL-AMINO ACID SYNTHASE_HYDROLASE PM20D1"/>
    <property type="match status" value="1"/>
</dbReference>
<dbReference type="Gene3D" id="3.30.70.360">
    <property type="match status" value="1"/>
</dbReference>
<protein>
    <submittedName>
        <fullName evidence="7">M20 family peptidase</fullName>
    </submittedName>
</protein>
<dbReference type="PANTHER" id="PTHR45962">
    <property type="entry name" value="N-FATTY-ACYL-AMINO ACID SYNTHASE/HYDROLASE PM20D1"/>
    <property type="match status" value="1"/>
</dbReference>
<dbReference type="Pfam" id="PF01546">
    <property type="entry name" value="Peptidase_M20"/>
    <property type="match status" value="1"/>
</dbReference>
<evidence type="ECO:0000259" key="6">
    <source>
        <dbReference type="Pfam" id="PF07687"/>
    </source>
</evidence>
<reference evidence="8" key="1">
    <citation type="journal article" date="2019" name="Int. J. Syst. Evol. Microbiol.">
        <title>The Global Catalogue of Microorganisms (GCM) 10K type strain sequencing project: providing services to taxonomists for standard genome sequencing and annotation.</title>
        <authorList>
            <consortium name="The Broad Institute Genomics Platform"/>
            <consortium name="The Broad Institute Genome Sequencing Center for Infectious Disease"/>
            <person name="Wu L."/>
            <person name="Ma J."/>
        </authorList>
    </citation>
    <scope>NUCLEOTIDE SEQUENCE [LARGE SCALE GENOMIC DNA]</scope>
    <source>
        <strain evidence="8">JCM 17925</strain>
    </source>
</reference>
<dbReference type="CDD" id="cd05674">
    <property type="entry name" value="M20_yscS"/>
    <property type="match status" value="1"/>
</dbReference>
<keyword evidence="4" id="KW-0378">Hydrolase</keyword>
<sequence>MKRLLRLLLSALLVLIVVLLVRTILFTSKQPANVSPAAAVPVSDSAVARLAQALRLRTVSYADYSLVDTTQFDQFIRFLERSYPLVHSRLKRETFNQYGLLYLWPGRNPALKPVLLMGHYDVVPVIQGTERMWKRPPFAGLVENGYIYGRGTLDDKTTVLGILEATEFLLQSGFQPERTIYLAFGQDEEASGNRGARTIAQALRSRNLTFEYVLDEGGTIKTDGMPGLIRPVALIGIAEKGYVSLELSAVGKGGHSSMPPPRTSIGLVAEAVATLEKNPFPARLDAGANHLFSYVGPEMSFGQRLVFANRWLFGPVIKQILAKGNSSNAMIRTTTAPTIFQAGVKDNVLPIEAKATINFRILPGETPATVANRVREVINNEEVTVTELGVFSSNPSPVSDPRAPAFQRLSQTIKSVFPDVIVTPYLVVGATDSRFFTGLSPNVYRFLPTRMNDEEIKSVHGTNERIPISDYKQIIRFYATLLKNS</sequence>
<evidence type="ECO:0000256" key="3">
    <source>
        <dbReference type="ARBA" id="ARBA00022723"/>
    </source>
</evidence>
<keyword evidence="5" id="KW-0862">Zinc</keyword>
<dbReference type="SUPFAM" id="SSF53187">
    <property type="entry name" value="Zn-dependent exopeptidases"/>
    <property type="match status" value="1"/>
</dbReference>
<proteinExistence type="inferred from homology"/>
<keyword evidence="2" id="KW-0645">Protease</keyword>
<dbReference type="InterPro" id="IPR001261">
    <property type="entry name" value="ArgE/DapE_CS"/>
</dbReference>
<evidence type="ECO:0000256" key="1">
    <source>
        <dbReference type="ARBA" id="ARBA00006247"/>
    </source>
</evidence>
<comment type="caution">
    <text evidence="7">The sequence shown here is derived from an EMBL/GenBank/DDBJ whole genome shotgun (WGS) entry which is preliminary data.</text>
</comment>
<evidence type="ECO:0000313" key="7">
    <source>
        <dbReference type="EMBL" id="GAA4408624.1"/>
    </source>
</evidence>
<dbReference type="InterPro" id="IPR002933">
    <property type="entry name" value="Peptidase_M20"/>
</dbReference>
<keyword evidence="3" id="KW-0479">Metal-binding</keyword>
<dbReference type="Gene3D" id="1.10.150.900">
    <property type="match status" value="1"/>
</dbReference>
<dbReference type="InterPro" id="IPR011650">
    <property type="entry name" value="Peptidase_M20_dimer"/>
</dbReference>
<evidence type="ECO:0000256" key="4">
    <source>
        <dbReference type="ARBA" id="ARBA00022801"/>
    </source>
</evidence>
<dbReference type="Proteomes" id="UP001500936">
    <property type="component" value="Unassembled WGS sequence"/>
</dbReference>
<accession>A0ABP8KL33</accession>
<dbReference type="Gene3D" id="3.40.630.10">
    <property type="entry name" value="Zn peptidases"/>
    <property type="match status" value="1"/>
</dbReference>
<dbReference type="EMBL" id="BAABHB010000005">
    <property type="protein sequence ID" value="GAA4408624.1"/>
    <property type="molecule type" value="Genomic_DNA"/>
</dbReference>
<dbReference type="PIRSF" id="PIRSF036696">
    <property type="entry name" value="ACY-1"/>
    <property type="match status" value="1"/>
</dbReference>
<feature type="domain" description="Peptidase M20 dimerisation" evidence="6">
    <location>
        <begin position="237"/>
        <end position="382"/>
    </location>
</feature>
<dbReference type="InterPro" id="IPR036264">
    <property type="entry name" value="Bact_exopeptidase_dim_dom"/>
</dbReference>
<dbReference type="Pfam" id="PF07687">
    <property type="entry name" value="M20_dimer"/>
    <property type="match status" value="1"/>
</dbReference>
<comment type="similarity">
    <text evidence="1">Belongs to the peptidase M20A family.</text>
</comment>
<evidence type="ECO:0000313" key="8">
    <source>
        <dbReference type="Proteomes" id="UP001500936"/>
    </source>
</evidence>
<evidence type="ECO:0000256" key="2">
    <source>
        <dbReference type="ARBA" id="ARBA00022670"/>
    </source>
</evidence>
<dbReference type="RefSeq" id="WP_345268667.1">
    <property type="nucleotide sequence ID" value="NZ_BAABHB010000005.1"/>
</dbReference>
<keyword evidence="8" id="KW-1185">Reference proteome</keyword>
<dbReference type="PROSITE" id="PS00758">
    <property type="entry name" value="ARGE_DAPE_CPG2_1"/>
    <property type="match status" value="1"/>
</dbReference>